<evidence type="ECO:0000256" key="2">
    <source>
        <dbReference type="RuleBase" id="RU003814"/>
    </source>
</evidence>
<reference evidence="5" key="1">
    <citation type="journal article" date="2016" name="Genome Announc.">
        <title>Genome Sequence of Ustilaginoidea virens IPU010, a Rice Pathogenic Fungus Causing False Smut.</title>
        <authorList>
            <person name="Kumagai T."/>
            <person name="Ishii T."/>
            <person name="Terai G."/>
            <person name="Umemura M."/>
            <person name="Machida M."/>
            <person name="Asai K."/>
        </authorList>
    </citation>
    <scope>NUCLEOTIDE SEQUENCE [LARGE SCALE GENOMIC DNA]</scope>
    <source>
        <strain evidence="5">IPU010</strain>
    </source>
</reference>
<dbReference type="HOGENOM" id="CLU_021101_1_0_1"/>
<comment type="similarity">
    <text evidence="1 2">Belongs to the eIF-2B alpha/beta/delta subunits family.</text>
</comment>
<dbReference type="Pfam" id="PF01008">
    <property type="entry name" value="IF-2B"/>
    <property type="match status" value="1"/>
</dbReference>
<dbReference type="EMBL" id="BBTG02000003">
    <property type="protein sequence ID" value="GAO14641.1"/>
    <property type="molecule type" value="Genomic_DNA"/>
</dbReference>
<gene>
    <name evidence="6" type="ORF">UV8b_05291</name>
    <name evidence="5" type="ORF">UVI_02009070</name>
</gene>
<dbReference type="Gene3D" id="3.40.50.10470">
    <property type="entry name" value="Translation initiation factor eif-2b, domain 2"/>
    <property type="match status" value="1"/>
</dbReference>
<evidence type="ECO:0000256" key="1">
    <source>
        <dbReference type="ARBA" id="ARBA00007251"/>
    </source>
</evidence>
<evidence type="ECO:0000313" key="8">
    <source>
        <dbReference type="Proteomes" id="UP000054053"/>
    </source>
</evidence>
<dbReference type="Proteomes" id="UP000054053">
    <property type="component" value="Unassembled WGS sequence"/>
</dbReference>
<dbReference type="CDD" id="cd18872">
    <property type="entry name" value="NUDIX_eIF-2B"/>
    <property type="match status" value="1"/>
</dbReference>
<evidence type="ECO:0000313" key="6">
    <source>
        <dbReference type="EMBL" id="QUC21050.1"/>
    </source>
</evidence>
<evidence type="ECO:0000256" key="3">
    <source>
        <dbReference type="SAM" id="MobiDB-lite"/>
    </source>
</evidence>
<dbReference type="InterPro" id="IPR015797">
    <property type="entry name" value="NUDIX_hydrolase-like_dom_sf"/>
</dbReference>
<dbReference type="GO" id="GO:0046523">
    <property type="term" value="F:S-methyl-5-thioribose-1-phosphate isomerase activity"/>
    <property type="evidence" value="ECO:0007669"/>
    <property type="project" value="TreeGrafter"/>
</dbReference>
<dbReference type="Gene3D" id="3.90.79.10">
    <property type="entry name" value="Nucleoside Triphosphate Pyrophosphohydrolase"/>
    <property type="match status" value="1"/>
</dbReference>
<dbReference type="GO" id="GO:0019509">
    <property type="term" value="P:L-methionine salvage from methylthioadenosine"/>
    <property type="evidence" value="ECO:0007669"/>
    <property type="project" value="TreeGrafter"/>
</dbReference>
<reference evidence="8" key="2">
    <citation type="journal article" date="2016" name="Genome Announc.">
        <title>Genome sequence of Ustilaginoidea virens IPU010, a rice pathogenic fungus causing false smut.</title>
        <authorList>
            <person name="Kumagai T."/>
            <person name="Ishii T."/>
            <person name="Terai G."/>
            <person name="Umemura M."/>
            <person name="Machida M."/>
            <person name="Asai K."/>
        </authorList>
    </citation>
    <scope>NUCLEOTIDE SEQUENCE [LARGE SCALE GENOMIC DNA]</scope>
    <source>
        <strain evidence="8">IPU010</strain>
    </source>
</reference>
<feature type="compositionally biased region" description="Basic and acidic residues" evidence="3">
    <location>
        <begin position="426"/>
        <end position="440"/>
    </location>
</feature>
<dbReference type="PANTHER" id="PTHR43475:SF3">
    <property type="entry name" value="TRANSLATION INITIATION FACTOR EIF-2B SUBUNIT FAMILY PROTEIN (AFU_ORTHOLOGUE AFUA_2G14290)"/>
    <property type="match status" value="1"/>
</dbReference>
<dbReference type="InterPro" id="IPR042529">
    <property type="entry name" value="IF_2B-like_C"/>
</dbReference>
<dbReference type="KEGG" id="uvi:66066069"/>
<dbReference type="Proteomes" id="UP000027002">
    <property type="component" value="Chromosome 4"/>
</dbReference>
<dbReference type="RefSeq" id="XP_042998723.1">
    <property type="nucleotide sequence ID" value="XM_043142789.1"/>
</dbReference>
<feature type="region of interest" description="Disordered" evidence="3">
    <location>
        <begin position="426"/>
        <end position="446"/>
    </location>
</feature>
<dbReference type="SUPFAM" id="SSF55811">
    <property type="entry name" value="Nudix"/>
    <property type="match status" value="1"/>
</dbReference>
<dbReference type="AlphaFoldDB" id="A0A063C3J6"/>
<dbReference type="PANTHER" id="PTHR43475">
    <property type="entry name" value="METHYLTHIORIBOSE-1-PHOSPHATE ISOMERASE"/>
    <property type="match status" value="1"/>
</dbReference>
<protein>
    <recommendedName>
        <fullName evidence="4">Nudix hydrolase domain-containing protein</fullName>
    </recommendedName>
</protein>
<dbReference type="STRING" id="1159556.A0A063C3J6"/>
<feature type="domain" description="Nudix hydrolase" evidence="4">
    <location>
        <begin position="5"/>
        <end position="154"/>
    </location>
</feature>
<dbReference type="GeneID" id="66066069"/>
<organism evidence="5 8">
    <name type="scientific">Ustilaginoidea virens</name>
    <name type="common">Rice false smut fungus</name>
    <name type="synonym">Villosiclava virens</name>
    <dbReference type="NCBI Taxonomy" id="1159556"/>
    <lineage>
        <taxon>Eukaryota</taxon>
        <taxon>Fungi</taxon>
        <taxon>Dikarya</taxon>
        <taxon>Ascomycota</taxon>
        <taxon>Pezizomycotina</taxon>
        <taxon>Sordariomycetes</taxon>
        <taxon>Hypocreomycetidae</taxon>
        <taxon>Hypocreales</taxon>
        <taxon>Clavicipitaceae</taxon>
        <taxon>Ustilaginoidea</taxon>
    </lineage>
</organism>
<dbReference type="OrthoDB" id="206213at2759"/>
<dbReference type="InterPro" id="IPR000086">
    <property type="entry name" value="NUDIX_hydrolase_dom"/>
</dbReference>
<reference evidence="6" key="3">
    <citation type="submission" date="2020-03" db="EMBL/GenBank/DDBJ databases">
        <title>A mixture of massive structural variations and highly conserved coding sequences in Ustilaginoidea virens genome.</title>
        <authorList>
            <person name="Zhang K."/>
            <person name="Zhao Z."/>
            <person name="Zhang Z."/>
            <person name="Li Y."/>
            <person name="Hsiang T."/>
            <person name="Sun W."/>
        </authorList>
    </citation>
    <scope>NUCLEOTIDE SEQUENCE</scope>
    <source>
        <strain evidence="6">UV-8b</strain>
    </source>
</reference>
<accession>A0A063C3J6</accession>
<dbReference type="InterPro" id="IPR037171">
    <property type="entry name" value="NagB/RpiA_transferase-like"/>
</dbReference>
<keyword evidence="7" id="KW-1185">Reference proteome</keyword>
<evidence type="ECO:0000313" key="5">
    <source>
        <dbReference type="EMBL" id="GAO14641.1"/>
    </source>
</evidence>
<dbReference type="EMBL" id="CP072756">
    <property type="protein sequence ID" value="QUC21050.1"/>
    <property type="molecule type" value="Genomic_DNA"/>
</dbReference>
<name>A0A063C3J6_USTVR</name>
<dbReference type="Pfam" id="PF00293">
    <property type="entry name" value="NUDIX"/>
    <property type="match status" value="1"/>
</dbReference>
<proteinExistence type="inferred from homology"/>
<dbReference type="PROSITE" id="PS51462">
    <property type="entry name" value="NUDIX"/>
    <property type="match status" value="1"/>
</dbReference>
<evidence type="ECO:0000259" key="4">
    <source>
        <dbReference type="PROSITE" id="PS51462"/>
    </source>
</evidence>
<evidence type="ECO:0000313" key="7">
    <source>
        <dbReference type="Proteomes" id="UP000027002"/>
    </source>
</evidence>
<dbReference type="SUPFAM" id="SSF100950">
    <property type="entry name" value="NagB/RpiA/CoA transferase-like"/>
    <property type="match status" value="1"/>
</dbReference>
<dbReference type="InterPro" id="IPR000649">
    <property type="entry name" value="IF-2B-related"/>
</dbReference>
<sequence length="522" mass="56251">MSNLTKQQVAVSFIFKFPANGVARPKVALFKRSGKVSTYRHKYAPISGSVEATDSNPLATAWRELGEETGLDASSLTFLRQGKPYTFADESVGREWTIHPFAFVLKPPDAETGARGEQGMRLDWEHEAYGWFDPGDVADEEAFPGVPKLLESLRRVWPALDLGSAAAAVLDKGLQALRDDHESGARQLAGKAGAILADVVSQLDSGDGEAWWANFRRAAWHLWRNGRESMAASILSAVLRSLDVVERRMETAGCCLSGATVDDMLAEMRALRRTRETSVSRIASEFTALAAALAAGADALVVLTLSSSSTIHACLAHALATTGTPAPLLDLRVLESRPLFEGAGLACRLSGCAAARGTAGPPRLRTTVYTDACAAVAARDARLVLLGADLIDRHGNVSNKTGSLPAVLAAKHVSRDAKVVVVSETDKVSPLDHDPRARQEEENDPGEVVGAWAEAGLRWPERQEPGRGGGGGGVRVRNVYFEWVPRALVDYYVTEEGVAKAEDVMRWAEDVGRRSEHYFGDL</sequence>